<dbReference type="InterPro" id="IPR018649">
    <property type="entry name" value="SHOCT"/>
</dbReference>
<sequence>GEIMLHLDTTIIIALVVAVPVICLICLYISHNVANKKVKFVASVITWIFALLILSVLMLSLVPMPYSICTVVLVLALALLFKVIIPIAQKVNGKKDEQTPDEPAKNDDSIEQLEKLAELKDKGIISEEEFEQKKADLLAKI</sequence>
<reference evidence="3" key="1">
    <citation type="journal article" date="2013" name="Environ. Microbiol.">
        <title>Microbiota from the distal guts of lean and obese adolescents exhibit partial functional redundancy besides clear differences in community structure.</title>
        <authorList>
            <person name="Ferrer M."/>
            <person name="Ruiz A."/>
            <person name="Lanza F."/>
            <person name="Haange S.B."/>
            <person name="Oberbach A."/>
            <person name="Till H."/>
            <person name="Bargiela R."/>
            <person name="Campoy C."/>
            <person name="Segura M.T."/>
            <person name="Richter M."/>
            <person name="von Bergen M."/>
            <person name="Seifert J."/>
            <person name="Suarez A."/>
        </authorList>
    </citation>
    <scope>NUCLEOTIDE SEQUENCE</scope>
</reference>
<dbReference type="AlphaFoldDB" id="K1S0W9"/>
<evidence type="ECO:0000256" key="1">
    <source>
        <dbReference type="SAM" id="Phobius"/>
    </source>
</evidence>
<feature type="transmembrane region" description="Helical" evidence="1">
    <location>
        <begin position="6"/>
        <end position="28"/>
    </location>
</feature>
<protein>
    <submittedName>
        <fullName evidence="3">Membrane protein</fullName>
    </submittedName>
</protein>
<keyword evidence="1" id="KW-0472">Membrane</keyword>
<proteinExistence type="predicted"/>
<comment type="caution">
    <text evidence="3">The sequence shown here is derived from an EMBL/GenBank/DDBJ whole genome shotgun (WGS) entry which is preliminary data.</text>
</comment>
<feature type="non-terminal residue" evidence="3">
    <location>
        <position position="1"/>
    </location>
</feature>
<evidence type="ECO:0000313" key="3">
    <source>
        <dbReference type="EMBL" id="EKC54427.1"/>
    </source>
</evidence>
<accession>K1S0W9</accession>
<feature type="domain" description="SHOCT" evidence="2">
    <location>
        <begin position="111"/>
        <end position="138"/>
    </location>
</feature>
<evidence type="ECO:0000259" key="2">
    <source>
        <dbReference type="Pfam" id="PF09851"/>
    </source>
</evidence>
<dbReference type="Pfam" id="PF09851">
    <property type="entry name" value="SHOCT"/>
    <property type="match status" value="1"/>
</dbReference>
<feature type="transmembrane region" description="Helical" evidence="1">
    <location>
        <begin position="65"/>
        <end position="85"/>
    </location>
</feature>
<dbReference type="EMBL" id="AJWY01010832">
    <property type="protein sequence ID" value="EKC54427.1"/>
    <property type="molecule type" value="Genomic_DNA"/>
</dbReference>
<keyword evidence="1" id="KW-1133">Transmembrane helix</keyword>
<keyword evidence="1" id="KW-0812">Transmembrane</keyword>
<organism evidence="3">
    <name type="scientific">human gut metagenome</name>
    <dbReference type="NCBI Taxonomy" id="408170"/>
    <lineage>
        <taxon>unclassified sequences</taxon>
        <taxon>metagenomes</taxon>
        <taxon>organismal metagenomes</taxon>
    </lineage>
</organism>
<feature type="transmembrane region" description="Helical" evidence="1">
    <location>
        <begin position="40"/>
        <end position="59"/>
    </location>
</feature>
<gene>
    <name evidence="3" type="ORF">LEA_15861</name>
</gene>
<name>K1S0W9_9ZZZZ</name>